<accession>A0A0C9TKZ7</accession>
<dbReference type="OrthoDB" id="1658724at2759"/>
<dbReference type="EMBL" id="KN819718">
    <property type="protein sequence ID" value="KIJ08031.1"/>
    <property type="molecule type" value="Genomic_DNA"/>
</dbReference>
<evidence type="ECO:0000313" key="2">
    <source>
        <dbReference type="Proteomes" id="UP000053647"/>
    </source>
</evidence>
<organism evidence="1 2">
    <name type="scientific">Paxillus involutus ATCC 200175</name>
    <dbReference type="NCBI Taxonomy" id="664439"/>
    <lineage>
        <taxon>Eukaryota</taxon>
        <taxon>Fungi</taxon>
        <taxon>Dikarya</taxon>
        <taxon>Basidiomycota</taxon>
        <taxon>Agaricomycotina</taxon>
        <taxon>Agaricomycetes</taxon>
        <taxon>Agaricomycetidae</taxon>
        <taxon>Boletales</taxon>
        <taxon>Paxilineae</taxon>
        <taxon>Paxillaceae</taxon>
        <taxon>Paxillus</taxon>
    </lineage>
</organism>
<gene>
    <name evidence="1" type="ORF">PAXINDRAFT_102710</name>
</gene>
<reference evidence="1 2" key="1">
    <citation type="submission" date="2014-06" db="EMBL/GenBank/DDBJ databases">
        <authorList>
            <consortium name="DOE Joint Genome Institute"/>
            <person name="Kuo A."/>
            <person name="Kohler A."/>
            <person name="Nagy L.G."/>
            <person name="Floudas D."/>
            <person name="Copeland A."/>
            <person name="Barry K.W."/>
            <person name="Cichocki N."/>
            <person name="Veneault-Fourrey C."/>
            <person name="LaButti K."/>
            <person name="Lindquist E.A."/>
            <person name="Lipzen A."/>
            <person name="Lundell T."/>
            <person name="Morin E."/>
            <person name="Murat C."/>
            <person name="Sun H."/>
            <person name="Tunlid A."/>
            <person name="Henrissat B."/>
            <person name="Grigoriev I.V."/>
            <person name="Hibbett D.S."/>
            <person name="Martin F."/>
            <person name="Nordberg H.P."/>
            <person name="Cantor M.N."/>
            <person name="Hua S.X."/>
        </authorList>
    </citation>
    <scope>NUCLEOTIDE SEQUENCE [LARGE SCALE GENOMIC DNA]</scope>
    <source>
        <strain evidence="1 2">ATCC 200175</strain>
    </source>
</reference>
<protein>
    <submittedName>
        <fullName evidence="1">Uncharacterized protein</fullName>
    </submittedName>
</protein>
<dbReference type="AlphaFoldDB" id="A0A0C9TKZ7"/>
<dbReference type="HOGENOM" id="CLU_2622704_0_0_1"/>
<evidence type="ECO:0000313" key="1">
    <source>
        <dbReference type="EMBL" id="KIJ08031.1"/>
    </source>
</evidence>
<sequence length="78" mass="8946">MAFTNNYSTSFRWCDRLFGTDDKYREYRERVAASKAAMKGKSKTEREAAERQLMAEIEAEGQRAEAIAEGTLSEERSN</sequence>
<reference evidence="2" key="2">
    <citation type="submission" date="2015-01" db="EMBL/GenBank/DDBJ databases">
        <title>Evolutionary Origins and Diversification of the Mycorrhizal Mutualists.</title>
        <authorList>
            <consortium name="DOE Joint Genome Institute"/>
            <consortium name="Mycorrhizal Genomics Consortium"/>
            <person name="Kohler A."/>
            <person name="Kuo A."/>
            <person name="Nagy L.G."/>
            <person name="Floudas D."/>
            <person name="Copeland A."/>
            <person name="Barry K.W."/>
            <person name="Cichocki N."/>
            <person name="Veneault-Fourrey C."/>
            <person name="LaButti K."/>
            <person name="Lindquist E.A."/>
            <person name="Lipzen A."/>
            <person name="Lundell T."/>
            <person name="Morin E."/>
            <person name="Murat C."/>
            <person name="Riley R."/>
            <person name="Ohm R."/>
            <person name="Sun H."/>
            <person name="Tunlid A."/>
            <person name="Henrissat B."/>
            <person name="Grigoriev I.V."/>
            <person name="Hibbett D.S."/>
            <person name="Martin F."/>
        </authorList>
    </citation>
    <scope>NUCLEOTIDE SEQUENCE [LARGE SCALE GENOMIC DNA]</scope>
    <source>
        <strain evidence="2">ATCC 200175</strain>
    </source>
</reference>
<dbReference type="Proteomes" id="UP000053647">
    <property type="component" value="Unassembled WGS sequence"/>
</dbReference>
<name>A0A0C9TKZ7_PAXIN</name>
<keyword evidence="2" id="KW-1185">Reference proteome</keyword>
<proteinExistence type="predicted"/>